<keyword evidence="5 6" id="KW-0472">Membrane</keyword>
<dbReference type="AlphaFoldDB" id="A1K6C1"/>
<keyword evidence="9" id="KW-1185">Reference proteome</keyword>
<evidence type="ECO:0000256" key="2">
    <source>
        <dbReference type="ARBA" id="ARBA00022475"/>
    </source>
</evidence>
<dbReference type="eggNOG" id="COG3336">
    <property type="taxonomic scope" value="Bacteria"/>
</dbReference>
<feature type="chain" id="PRO_5002636061" evidence="7">
    <location>
        <begin position="19"/>
        <end position="276"/>
    </location>
</feature>
<evidence type="ECO:0000256" key="1">
    <source>
        <dbReference type="ARBA" id="ARBA00004651"/>
    </source>
</evidence>
<reference evidence="8 9" key="1">
    <citation type="journal article" date="2006" name="Nat. Biotechnol.">
        <title>Complete genome of the mutualistic, N2-fixing grass endophyte Azoarcus sp. strain BH72.</title>
        <authorList>
            <person name="Krause A."/>
            <person name="Ramakumar A."/>
            <person name="Bartels D."/>
            <person name="Battistoni F."/>
            <person name="Bekel T."/>
            <person name="Boch J."/>
            <person name="Boehm M."/>
            <person name="Friedrich F."/>
            <person name="Hurek T."/>
            <person name="Krause L."/>
            <person name="Linke B."/>
            <person name="McHardy A.C."/>
            <person name="Sarkar A."/>
            <person name="Schneiker S."/>
            <person name="Syed A.A."/>
            <person name="Thauer R."/>
            <person name="Vorhoelter F.-J."/>
            <person name="Weidner S."/>
            <person name="Puehler A."/>
            <person name="Reinhold-Hurek B."/>
            <person name="Kaiser O."/>
            <person name="Goesmann A."/>
        </authorList>
    </citation>
    <scope>NUCLEOTIDE SEQUENCE [LARGE SCALE GENOMIC DNA]</scope>
    <source>
        <strain evidence="8 9">BH72</strain>
    </source>
</reference>
<evidence type="ECO:0000256" key="5">
    <source>
        <dbReference type="ARBA" id="ARBA00023136"/>
    </source>
</evidence>
<dbReference type="Pfam" id="PF09678">
    <property type="entry name" value="Caa3_CtaG"/>
    <property type="match status" value="1"/>
</dbReference>
<evidence type="ECO:0000256" key="7">
    <source>
        <dbReference type="SAM" id="SignalP"/>
    </source>
</evidence>
<dbReference type="STRING" id="62928.azo1759"/>
<proteinExistence type="predicted"/>
<evidence type="ECO:0000313" key="9">
    <source>
        <dbReference type="Proteomes" id="UP000002588"/>
    </source>
</evidence>
<keyword evidence="2" id="KW-1003">Cell membrane</keyword>
<evidence type="ECO:0000313" key="8">
    <source>
        <dbReference type="EMBL" id="CAL94376.1"/>
    </source>
</evidence>
<dbReference type="HOGENOM" id="CLU_054944_0_1_4"/>
<evidence type="ECO:0000256" key="6">
    <source>
        <dbReference type="SAM" id="Phobius"/>
    </source>
</evidence>
<comment type="subcellular location">
    <subcellularLocation>
        <location evidence="1">Cell membrane</location>
        <topology evidence="1">Multi-pass membrane protein</topology>
    </subcellularLocation>
</comment>
<evidence type="ECO:0000256" key="3">
    <source>
        <dbReference type="ARBA" id="ARBA00022692"/>
    </source>
</evidence>
<feature type="transmembrane region" description="Helical" evidence="6">
    <location>
        <begin position="60"/>
        <end position="80"/>
    </location>
</feature>
<feature type="signal peptide" evidence="7">
    <location>
        <begin position="1"/>
        <end position="18"/>
    </location>
</feature>
<dbReference type="KEGG" id="azo:azo1759"/>
<accession>A1K6C1</accession>
<feature type="transmembrane region" description="Helical" evidence="6">
    <location>
        <begin position="236"/>
        <end position="255"/>
    </location>
</feature>
<feature type="transmembrane region" description="Helical" evidence="6">
    <location>
        <begin position="165"/>
        <end position="186"/>
    </location>
</feature>
<name>A1K6C1_AZOSB</name>
<feature type="transmembrane region" description="Helical" evidence="6">
    <location>
        <begin position="92"/>
        <end position="112"/>
    </location>
</feature>
<dbReference type="InterPro" id="IPR019108">
    <property type="entry name" value="Caa3_assmbl_CtaG-rel"/>
</dbReference>
<dbReference type="GO" id="GO:0005886">
    <property type="term" value="C:plasma membrane"/>
    <property type="evidence" value="ECO:0007669"/>
    <property type="project" value="UniProtKB-SubCell"/>
</dbReference>
<dbReference type="RefSeq" id="WP_011765492.1">
    <property type="nucleotide sequence ID" value="NC_008702.1"/>
</dbReference>
<sequence length="276" mass="29948">MSLSVALLLLLAAPSALAHTPFAADLLPWDRVPLLIGAVAMATGWLRYCRGARRVAPRPGAAACFHAGMVVAAFSAFGPLDDWAETDAAWHMVQHMAFMVVVAPLWAFAAPLPQWRAAGAELLRPLWRHLARVAAHPRAAALLHGVTIWLWHMPALYVLALESPWWHAVEHVAFLFTAWLFWWAVLRASPRDLGAALLAVGVTLMHTGLLGALLTFATQSFYGAGRSVEAQQLAGLIMWVPGSLFYLAAGGWLVWRRFARTAEATAAVSPQAGEGR</sequence>
<protein>
    <submittedName>
        <fullName evidence="8">Conserved hypothetical membrane protein</fullName>
    </submittedName>
</protein>
<evidence type="ECO:0000256" key="4">
    <source>
        <dbReference type="ARBA" id="ARBA00022989"/>
    </source>
</evidence>
<feature type="transmembrane region" description="Helical" evidence="6">
    <location>
        <begin position="193"/>
        <end position="216"/>
    </location>
</feature>
<dbReference type="Proteomes" id="UP000002588">
    <property type="component" value="Chromosome"/>
</dbReference>
<keyword evidence="4 6" id="KW-1133">Transmembrane helix</keyword>
<keyword evidence="7" id="KW-0732">Signal</keyword>
<keyword evidence="3 6" id="KW-0812">Transmembrane</keyword>
<organism evidence="8 9">
    <name type="scientific">Azoarcus sp. (strain BH72)</name>
    <dbReference type="NCBI Taxonomy" id="418699"/>
    <lineage>
        <taxon>Bacteria</taxon>
        <taxon>Pseudomonadati</taxon>
        <taxon>Pseudomonadota</taxon>
        <taxon>Betaproteobacteria</taxon>
        <taxon>Rhodocyclales</taxon>
        <taxon>Zoogloeaceae</taxon>
        <taxon>Azoarcus</taxon>
    </lineage>
</organism>
<gene>
    <name evidence="8" type="ordered locus">azo1759</name>
</gene>
<feature type="transmembrane region" description="Helical" evidence="6">
    <location>
        <begin position="133"/>
        <end position="153"/>
    </location>
</feature>
<feature type="transmembrane region" description="Helical" evidence="6">
    <location>
        <begin position="28"/>
        <end position="48"/>
    </location>
</feature>
<dbReference type="EMBL" id="AM406670">
    <property type="protein sequence ID" value="CAL94376.1"/>
    <property type="molecule type" value="Genomic_DNA"/>
</dbReference>